<dbReference type="EC" id="2.7.1.71" evidence="3 11"/>
<keyword evidence="4 11" id="KW-0028">Amino-acid biosynthesis</keyword>
<evidence type="ECO:0000256" key="7">
    <source>
        <dbReference type="ARBA" id="ARBA00022777"/>
    </source>
</evidence>
<comment type="similarity">
    <text evidence="2 11">Belongs to the shikimate kinase family.</text>
</comment>
<comment type="function">
    <text evidence="11">Catalyzes the specific phosphorylation of the 3-hydroxyl group of shikimic acid using ATP as a cosubstrate.</text>
</comment>
<reference evidence="13 14" key="1">
    <citation type="submission" date="2021-01" db="EMBL/GenBank/DDBJ databases">
        <title>Genomic Encyclopedia of Type Strains, Phase IV (KMG-IV): sequencing the most valuable type-strain genomes for metagenomic binning, comparative biology and taxonomic classification.</title>
        <authorList>
            <person name="Goeker M."/>
        </authorList>
    </citation>
    <scope>NUCLEOTIDE SEQUENCE [LARGE SCALE GENOMIC DNA]</scope>
    <source>
        <strain evidence="13 14">DSM 25890</strain>
    </source>
</reference>
<evidence type="ECO:0000256" key="4">
    <source>
        <dbReference type="ARBA" id="ARBA00022605"/>
    </source>
</evidence>
<dbReference type="Gene3D" id="3.40.50.300">
    <property type="entry name" value="P-loop containing nucleotide triphosphate hydrolases"/>
    <property type="match status" value="1"/>
</dbReference>
<feature type="binding site" evidence="11">
    <location>
        <position position="206"/>
    </location>
    <ligand>
        <name>ATP</name>
        <dbReference type="ChEBI" id="CHEBI:30616"/>
    </ligand>
</feature>
<dbReference type="InterPro" id="IPR036263">
    <property type="entry name" value="Chorismate_II_sf"/>
</dbReference>
<keyword evidence="7 11" id="KW-0418">Kinase</keyword>
<evidence type="ECO:0000259" key="12">
    <source>
        <dbReference type="PROSITE" id="PS51168"/>
    </source>
</evidence>
<accession>A0ABS2NLE4</accession>
<keyword evidence="8 11" id="KW-0067">ATP-binding</keyword>
<dbReference type="InterPro" id="IPR000623">
    <property type="entry name" value="Shikimate_kinase/TSH1"/>
</dbReference>
<dbReference type="PRINTS" id="PR01100">
    <property type="entry name" value="SHIKIMTKNASE"/>
</dbReference>
<keyword evidence="11" id="KW-0460">Magnesium</keyword>
<keyword evidence="9 11" id="KW-0057">Aromatic amino acid biosynthesis</keyword>
<sequence>MTELDKLRNQIDHWDQQLVKAFEGRLETVMEILEYKRKAGLPIYDRSREEKVIKRILGKLNKPEFKQETETLFRQIIAISKKIQSKTLFPFNIVLIGFMGTGKTTIGKLLSKGLDMEFVDLDTLIEERLGMKISQYFEKEGEAAFRKVEKAIVEEVSSRANIVISCGGGVVLDQENIANLKKNGKLLLLQAKVETVLERLKEDDTRPLLKAQDLVVKIKDLLDARGSLYIKSADYVFDTDGKKPQDIVDEVIKRLLNH</sequence>
<comment type="subunit">
    <text evidence="11">Monomer.</text>
</comment>
<feature type="binding site" evidence="11">
    <location>
        <position position="122"/>
    </location>
    <ligand>
        <name>substrate</name>
    </ligand>
</feature>
<dbReference type="PANTHER" id="PTHR21087:SF16">
    <property type="entry name" value="SHIKIMATE KINASE 1, CHLOROPLASTIC"/>
    <property type="match status" value="1"/>
</dbReference>
<feature type="binding site" evidence="11">
    <location>
        <begin position="100"/>
        <end position="105"/>
    </location>
    <ligand>
        <name>ATP</name>
        <dbReference type="ChEBI" id="CHEBI:30616"/>
    </ligand>
</feature>
<comment type="catalytic activity">
    <reaction evidence="10 11">
        <text>shikimate + ATP = 3-phosphoshikimate + ADP + H(+)</text>
        <dbReference type="Rhea" id="RHEA:13121"/>
        <dbReference type="ChEBI" id="CHEBI:15378"/>
        <dbReference type="ChEBI" id="CHEBI:30616"/>
        <dbReference type="ChEBI" id="CHEBI:36208"/>
        <dbReference type="ChEBI" id="CHEBI:145989"/>
        <dbReference type="ChEBI" id="CHEBI:456216"/>
        <dbReference type="EC" id="2.7.1.71"/>
    </reaction>
</comment>
<keyword evidence="14" id="KW-1185">Reference proteome</keyword>
<evidence type="ECO:0000313" key="14">
    <source>
        <dbReference type="Proteomes" id="UP001314796"/>
    </source>
</evidence>
<evidence type="ECO:0000256" key="8">
    <source>
        <dbReference type="ARBA" id="ARBA00022840"/>
    </source>
</evidence>
<keyword evidence="5 11" id="KW-0808">Transferase</keyword>
<dbReference type="InterPro" id="IPR002701">
    <property type="entry name" value="CM_II_prokaryot"/>
</dbReference>
<dbReference type="Pfam" id="PF01817">
    <property type="entry name" value="CM_2"/>
    <property type="match status" value="1"/>
</dbReference>
<dbReference type="HAMAP" id="MF_00109">
    <property type="entry name" value="Shikimate_kinase"/>
    <property type="match status" value="1"/>
</dbReference>
<dbReference type="SUPFAM" id="SSF48600">
    <property type="entry name" value="Chorismate mutase II"/>
    <property type="match status" value="1"/>
</dbReference>
<proteinExistence type="inferred from homology"/>
<feature type="binding site" evidence="11">
    <location>
        <position position="146"/>
    </location>
    <ligand>
        <name>substrate</name>
    </ligand>
</feature>
<dbReference type="InterPro" id="IPR023000">
    <property type="entry name" value="Shikimate_kinase_CS"/>
</dbReference>
<evidence type="ECO:0000256" key="2">
    <source>
        <dbReference type="ARBA" id="ARBA00006997"/>
    </source>
</evidence>
<comment type="pathway">
    <text evidence="1 11">Metabolic intermediate biosynthesis; chorismate biosynthesis; chorismate from D-erythrose 4-phosphate and phosphoenolpyruvate: step 5/7.</text>
</comment>
<keyword evidence="11" id="KW-0479">Metal-binding</keyword>
<dbReference type="Pfam" id="PF01202">
    <property type="entry name" value="SKI"/>
    <property type="match status" value="1"/>
</dbReference>
<evidence type="ECO:0000256" key="6">
    <source>
        <dbReference type="ARBA" id="ARBA00022741"/>
    </source>
</evidence>
<feature type="binding site" evidence="11">
    <location>
        <position position="104"/>
    </location>
    <ligand>
        <name>Mg(2+)</name>
        <dbReference type="ChEBI" id="CHEBI:18420"/>
    </ligand>
</feature>
<comment type="caution">
    <text evidence="11">Lacks conserved residue(s) required for the propagation of feature annotation.</text>
</comment>
<comment type="subcellular location">
    <subcellularLocation>
        <location evidence="11">Cytoplasm</location>
    </subcellularLocation>
</comment>
<evidence type="ECO:0000256" key="1">
    <source>
        <dbReference type="ARBA" id="ARBA00004842"/>
    </source>
</evidence>
<dbReference type="PANTHER" id="PTHR21087">
    <property type="entry name" value="SHIKIMATE KINASE"/>
    <property type="match status" value="1"/>
</dbReference>
<organism evidence="13 14">
    <name type="scientific">Alkaliphilus hydrothermalis</name>
    <dbReference type="NCBI Taxonomy" id="1482730"/>
    <lineage>
        <taxon>Bacteria</taxon>
        <taxon>Bacillati</taxon>
        <taxon>Bacillota</taxon>
        <taxon>Clostridia</taxon>
        <taxon>Peptostreptococcales</taxon>
        <taxon>Natronincolaceae</taxon>
        <taxon>Alkaliphilus</taxon>
    </lineage>
</organism>
<feature type="binding site" evidence="11">
    <location>
        <position position="225"/>
    </location>
    <ligand>
        <name>substrate</name>
    </ligand>
</feature>
<evidence type="ECO:0000256" key="10">
    <source>
        <dbReference type="ARBA" id="ARBA00048567"/>
    </source>
</evidence>
<dbReference type="Gene3D" id="1.20.59.10">
    <property type="entry name" value="Chorismate mutase"/>
    <property type="match status" value="1"/>
</dbReference>
<comment type="cofactor">
    <cofactor evidence="11">
        <name>Mg(2+)</name>
        <dbReference type="ChEBI" id="CHEBI:18420"/>
    </cofactor>
    <text evidence="11">Binds 1 Mg(2+) ion per subunit.</text>
</comment>
<dbReference type="GO" id="GO:0004765">
    <property type="term" value="F:shikimate kinase activity"/>
    <property type="evidence" value="ECO:0007669"/>
    <property type="project" value="UniProtKB-EC"/>
</dbReference>
<dbReference type="InterPro" id="IPR031322">
    <property type="entry name" value="Shikimate/glucono_kinase"/>
</dbReference>
<dbReference type="PROSITE" id="PS01128">
    <property type="entry name" value="SHIKIMATE_KINASE"/>
    <property type="match status" value="1"/>
</dbReference>
<dbReference type="SUPFAM" id="SSF52540">
    <property type="entry name" value="P-loop containing nucleoside triphosphate hydrolases"/>
    <property type="match status" value="1"/>
</dbReference>
<name>A0ABS2NLE4_9FIRM</name>
<gene>
    <name evidence="11" type="primary">aroK</name>
    <name evidence="13" type="ORF">JOC73_000244</name>
</gene>
<dbReference type="CDD" id="cd00464">
    <property type="entry name" value="SK"/>
    <property type="match status" value="1"/>
</dbReference>
<keyword evidence="11" id="KW-0963">Cytoplasm</keyword>
<feature type="domain" description="Chorismate mutase" evidence="12">
    <location>
        <begin position="1"/>
        <end position="88"/>
    </location>
</feature>
<evidence type="ECO:0000256" key="5">
    <source>
        <dbReference type="ARBA" id="ARBA00022679"/>
    </source>
</evidence>
<protein>
    <recommendedName>
        <fullName evidence="3 11">Shikimate kinase</fullName>
        <shortName evidence="11">SK</shortName>
        <ecNumber evidence="3 11">2.7.1.71</ecNumber>
    </recommendedName>
</protein>
<dbReference type="SMART" id="SM00830">
    <property type="entry name" value="CM_2"/>
    <property type="match status" value="1"/>
</dbReference>
<evidence type="ECO:0000313" key="13">
    <source>
        <dbReference type="EMBL" id="MBM7613736.1"/>
    </source>
</evidence>
<comment type="caution">
    <text evidence="13">The sequence shown here is derived from an EMBL/GenBank/DDBJ whole genome shotgun (WGS) entry which is preliminary data.</text>
</comment>
<evidence type="ECO:0000256" key="9">
    <source>
        <dbReference type="ARBA" id="ARBA00023141"/>
    </source>
</evidence>
<dbReference type="Proteomes" id="UP001314796">
    <property type="component" value="Unassembled WGS sequence"/>
</dbReference>
<dbReference type="PROSITE" id="PS51168">
    <property type="entry name" value="CHORISMATE_MUT_2"/>
    <property type="match status" value="1"/>
</dbReference>
<feature type="binding site" evidence="11">
    <location>
        <position position="168"/>
    </location>
    <ligand>
        <name>substrate</name>
    </ligand>
</feature>
<dbReference type="EMBL" id="JAFBEE010000001">
    <property type="protein sequence ID" value="MBM7613736.1"/>
    <property type="molecule type" value="Genomic_DNA"/>
</dbReference>
<dbReference type="InterPro" id="IPR036979">
    <property type="entry name" value="CM_dom_sf"/>
</dbReference>
<keyword evidence="6 11" id="KW-0547">Nucleotide-binding</keyword>
<dbReference type="RefSeq" id="WP_204400011.1">
    <property type="nucleotide sequence ID" value="NZ_JAFBEE010000001.1"/>
</dbReference>
<evidence type="ECO:0000256" key="11">
    <source>
        <dbReference type="HAMAP-Rule" id="MF_00109"/>
    </source>
</evidence>
<dbReference type="InterPro" id="IPR027417">
    <property type="entry name" value="P-loop_NTPase"/>
</dbReference>
<evidence type="ECO:0000256" key="3">
    <source>
        <dbReference type="ARBA" id="ARBA00012154"/>
    </source>
</evidence>